<dbReference type="AlphaFoldDB" id="B1PF21"/>
<keyword evidence="1" id="KW-0808">Transferase</keyword>
<protein>
    <submittedName>
        <fullName evidence="1">Putative glycosyltransferase</fullName>
    </submittedName>
</protein>
<dbReference type="GO" id="GO:0016740">
    <property type="term" value="F:transferase activity"/>
    <property type="evidence" value="ECO:0007669"/>
    <property type="project" value="UniProtKB-KW"/>
</dbReference>
<name>B1PF21_CAMJU</name>
<dbReference type="EMBL" id="EU410350">
    <property type="protein sequence ID" value="ACA34485.1"/>
    <property type="molecule type" value="Genomic_DNA"/>
</dbReference>
<evidence type="ECO:0000313" key="1">
    <source>
        <dbReference type="EMBL" id="ACA34485.1"/>
    </source>
</evidence>
<reference evidence="1" key="1">
    <citation type="submission" date="2008-01" db="EMBL/GenBank/DDBJ databases">
        <title>Characterization of lipooligosaccharide biosynthetic loci of Campylobacter jejuni reveals 11 new LOS classes and evidence of mosaic organizations.</title>
        <authorList>
            <person name="Parker C.T."/>
            <person name="Gilbert M."/>
            <person name="Yuki N."/>
            <person name="Endtz H.P."/>
            <person name="Mandrell R.E."/>
        </authorList>
    </citation>
    <scope>NUCLEOTIDE SEQUENCE</scope>
    <source>
        <strain evidence="1">RM1861</strain>
    </source>
</reference>
<accession>B1PF21</accession>
<sequence length="644" mass="78095">MLIWKKNDLECIYDKFYNLLEFNDKIEIDFDKNIFVELITLECSTFDNLSIFYINHKNKQENIDNKYYIRKDEIINIHLKEEILIKKIIIKSNVNFGIKIYLRKYPGIFLSSATSGWGDRIIALMNAIYLSEQTKFKFGFSWKKFECDYFDIEDENYVFSKDFIKQYSYTGKKDIIDNSIYNMLDINKISKLKNKPFDYYYGYYINHYHFIDKKLFYSKCDKLFKKIQFSDNINKIINDSKYIFNSNFTNKTIAIHLRRGDIIYSEYRFFHYQFLDKSIPNEILLELINKHKDKNILLFGEDEKDINNIIDYFKNENINIKSCKNFIPKYINNQTDLAIFEIIFMSQCVEIYSYSGFARLASMIKNKKEPNLWLKYFSYEDICRIIESNLNKIKSDNLQLAYSLFCLFKISYELNKDNKYLIDILNNAIFYDNNNVLLKLFLIKLLVLEKKYYEADNLAKECYKDNFFIECIKAWKNDLIIYPIDFNIYSFRYLFIIYAFIYSHMNDLSKVSYFYINFIQDKNIGLNNEFNNLNMDKFKLYYHLYSNYIQNNIYYKIGILLIYNTSNTFNFFKTIISIFRILLLKKCFNKLNKIDIPNDCKEYYVIEIGKMFFNLFKKNNFKYIKNNIYVLKKMKKKCKAIYNE</sequence>
<proteinExistence type="predicted"/>
<organism evidence="1">
    <name type="scientific">Campylobacter jejuni</name>
    <dbReference type="NCBI Taxonomy" id="197"/>
    <lineage>
        <taxon>Bacteria</taxon>
        <taxon>Pseudomonadati</taxon>
        <taxon>Campylobacterota</taxon>
        <taxon>Epsilonproteobacteria</taxon>
        <taxon>Campylobacterales</taxon>
        <taxon>Campylobacteraceae</taxon>
        <taxon>Campylobacter</taxon>
    </lineage>
</organism>